<dbReference type="AlphaFoldDB" id="A0A1J8PMU1"/>
<evidence type="ECO:0000313" key="1">
    <source>
        <dbReference type="EMBL" id="OJA09839.1"/>
    </source>
</evidence>
<organism evidence="1 2">
    <name type="scientific">Rhizopogon vesiculosus</name>
    <dbReference type="NCBI Taxonomy" id="180088"/>
    <lineage>
        <taxon>Eukaryota</taxon>
        <taxon>Fungi</taxon>
        <taxon>Dikarya</taxon>
        <taxon>Basidiomycota</taxon>
        <taxon>Agaricomycotina</taxon>
        <taxon>Agaricomycetes</taxon>
        <taxon>Agaricomycetidae</taxon>
        <taxon>Boletales</taxon>
        <taxon>Suillineae</taxon>
        <taxon>Rhizopogonaceae</taxon>
        <taxon>Rhizopogon</taxon>
    </lineage>
</organism>
<accession>A0A1J8PMU1</accession>
<protein>
    <submittedName>
        <fullName evidence="1">Uncharacterized protein</fullName>
    </submittedName>
</protein>
<dbReference type="EMBL" id="LVVM01005757">
    <property type="protein sequence ID" value="OJA09839.1"/>
    <property type="molecule type" value="Genomic_DNA"/>
</dbReference>
<gene>
    <name evidence="1" type="ORF">AZE42_12082</name>
</gene>
<evidence type="ECO:0000313" key="2">
    <source>
        <dbReference type="Proteomes" id="UP000183567"/>
    </source>
</evidence>
<proteinExistence type="predicted"/>
<dbReference type="OrthoDB" id="2689334at2759"/>
<dbReference type="Proteomes" id="UP000183567">
    <property type="component" value="Unassembled WGS sequence"/>
</dbReference>
<reference evidence="1 2" key="1">
    <citation type="submission" date="2016-03" db="EMBL/GenBank/DDBJ databases">
        <title>Comparative genomics of the ectomycorrhizal sister species Rhizopogon vinicolor and Rhizopogon vesiculosus (Basidiomycota: Boletales) reveals a divergence of the mating type B locus.</title>
        <authorList>
            <person name="Mujic A.B."/>
            <person name="Kuo A."/>
            <person name="Tritt A."/>
            <person name="Lipzen A."/>
            <person name="Chen C."/>
            <person name="Johnson J."/>
            <person name="Sharma A."/>
            <person name="Barry K."/>
            <person name="Grigoriev I.V."/>
            <person name="Spatafora J.W."/>
        </authorList>
    </citation>
    <scope>NUCLEOTIDE SEQUENCE [LARGE SCALE GENOMIC DNA]</scope>
    <source>
        <strain evidence="1 2">AM-OR11-056</strain>
    </source>
</reference>
<keyword evidence="2" id="KW-1185">Reference proteome</keyword>
<name>A0A1J8PMU1_9AGAM</name>
<comment type="caution">
    <text evidence="1">The sequence shown here is derived from an EMBL/GenBank/DDBJ whole genome shotgun (WGS) entry which is preliminary data.</text>
</comment>
<sequence>MRSIDLTDNHMLLRFAERVLSLSCTPAAVQSPSKRSFSATDMHLSRLDGITSPLKRQRNISSNNPASPVLVSLQSTIIPIPLPLTTATSPLSLTAGDSDTSPVLVPVPVTVQPNTSATVPAGAQAQFPWKYACDMVPQLQLFVNLSDDQMIQALFATTCPTIELPLDELLEAEEAKEWMA</sequence>